<name>A0A1Y2CN69_9FUNG</name>
<sequence>MMDQETLNQNAPALSPEDQADQEQEQDEVINWSDEEDEELNSAEAEPVTKVDSTPQTTLKSHISHL</sequence>
<evidence type="ECO:0000313" key="2">
    <source>
        <dbReference type="EMBL" id="ORY48274.1"/>
    </source>
</evidence>
<organism evidence="2 3">
    <name type="scientific">Rhizoclosmatium globosum</name>
    <dbReference type="NCBI Taxonomy" id="329046"/>
    <lineage>
        <taxon>Eukaryota</taxon>
        <taxon>Fungi</taxon>
        <taxon>Fungi incertae sedis</taxon>
        <taxon>Chytridiomycota</taxon>
        <taxon>Chytridiomycota incertae sedis</taxon>
        <taxon>Chytridiomycetes</taxon>
        <taxon>Chytridiales</taxon>
        <taxon>Chytriomycetaceae</taxon>
        <taxon>Rhizoclosmatium</taxon>
    </lineage>
</organism>
<gene>
    <name evidence="2" type="ORF">BCR33DRAFT_677771</name>
</gene>
<reference evidence="2 3" key="1">
    <citation type="submission" date="2016-07" db="EMBL/GenBank/DDBJ databases">
        <title>Pervasive Adenine N6-methylation of Active Genes in Fungi.</title>
        <authorList>
            <consortium name="DOE Joint Genome Institute"/>
            <person name="Mondo S.J."/>
            <person name="Dannebaum R.O."/>
            <person name="Kuo R.C."/>
            <person name="Labutti K."/>
            <person name="Haridas S."/>
            <person name="Kuo A."/>
            <person name="Salamov A."/>
            <person name="Ahrendt S.R."/>
            <person name="Lipzen A."/>
            <person name="Sullivan W."/>
            <person name="Andreopoulos W.B."/>
            <person name="Clum A."/>
            <person name="Lindquist E."/>
            <person name="Daum C."/>
            <person name="Ramamoorthy G.K."/>
            <person name="Gryganskyi A."/>
            <person name="Culley D."/>
            <person name="Magnuson J.K."/>
            <person name="James T.Y."/>
            <person name="O'Malley M.A."/>
            <person name="Stajich J.E."/>
            <person name="Spatafora J.W."/>
            <person name="Visel A."/>
            <person name="Grigoriev I.V."/>
        </authorList>
    </citation>
    <scope>NUCLEOTIDE SEQUENCE [LARGE SCALE GENOMIC DNA]</scope>
    <source>
        <strain evidence="2 3">JEL800</strain>
    </source>
</reference>
<comment type="caution">
    <text evidence="2">The sequence shown here is derived from an EMBL/GenBank/DDBJ whole genome shotgun (WGS) entry which is preliminary data.</text>
</comment>
<evidence type="ECO:0000256" key="1">
    <source>
        <dbReference type="SAM" id="MobiDB-lite"/>
    </source>
</evidence>
<proteinExistence type="predicted"/>
<dbReference type="EMBL" id="MCGO01000012">
    <property type="protein sequence ID" value="ORY48274.1"/>
    <property type="molecule type" value="Genomic_DNA"/>
</dbReference>
<feature type="region of interest" description="Disordered" evidence="1">
    <location>
        <begin position="1"/>
        <end position="66"/>
    </location>
</feature>
<feature type="compositionally biased region" description="Acidic residues" evidence="1">
    <location>
        <begin position="18"/>
        <end position="41"/>
    </location>
</feature>
<accession>A0A1Y2CN69</accession>
<keyword evidence="3" id="KW-1185">Reference proteome</keyword>
<protein>
    <submittedName>
        <fullName evidence="2">Uncharacterized protein</fullName>
    </submittedName>
</protein>
<feature type="compositionally biased region" description="Polar residues" evidence="1">
    <location>
        <begin position="51"/>
        <end position="66"/>
    </location>
</feature>
<evidence type="ECO:0000313" key="3">
    <source>
        <dbReference type="Proteomes" id="UP000193642"/>
    </source>
</evidence>
<dbReference type="AlphaFoldDB" id="A0A1Y2CN69"/>
<dbReference type="Proteomes" id="UP000193642">
    <property type="component" value="Unassembled WGS sequence"/>
</dbReference>
<feature type="compositionally biased region" description="Polar residues" evidence="1">
    <location>
        <begin position="1"/>
        <end position="12"/>
    </location>
</feature>